<evidence type="ECO:0000256" key="2">
    <source>
        <dbReference type="ARBA" id="ARBA00022475"/>
    </source>
</evidence>
<sequence>CSDKTGTLTQNKMTVKKVYIDNKLIDGEEIDLNDEVSNYLINSSILCNDSTSKEGVEIGDPTEVALVNLGHKLSLDELSIRKSYARLSELPFDSDRKLMSTLHHFNDKYLMFTKGAFDVLLDRVKTIKTSEGVREITYEDKQNIINSNKQLS</sequence>
<proteinExistence type="predicted"/>
<evidence type="ECO:0000313" key="6">
    <source>
        <dbReference type="EMBL" id="MDZ5034923.1"/>
    </source>
</evidence>
<name>A0AAW9J7X2_CLOPF</name>
<comment type="subcellular location">
    <subcellularLocation>
        <location evidence="1">Cell membrane</location>
        <topology evidence="1">Multi-pass membrane protein</topology>
    </subcellularLocation>
</comment>
<evidence type="ECO:0000256" key="1">
    <source>
        <dbReference type="ARBA" id="ARBA00004651"/>
    </source>
</evidence>
<gene>
    <name evidence="6" type="ORF">GNF81_19735</name>
</gene>
<keyword evidence="4" id="KW-1133">Transmembrane helix</keyword>
<evidence type="ECO:0000256" key="3">
    <source>
        <dbReference type="ARBA" id="ARBA00022692"/>
    </source>
</evidence>
<reference evidence="6" key="1">
    <citation type="submission" date="2019-11" db="EMBL/GenBank/DDBJ databases">
        <title>Characterization of Clostridium perfringens isolates from swine manure treated agricultural soils.</title>
        <authorList>
            <person name="Wushke S.T."/>
        </authorList>
    </citation>
    <scope>NUCLEOTIDE SEQUENCE</scope>
    <source>
        <strain evidence="6">X15</strain>
    </source>
</reference>
<dbReference type="GO" id="GO:0019829">
    <property type="term" value="F:ATPase-coupled monoatomic cation transmembrane transporter activity"/>
    <property type="evidence" value="ECO:0007669"/>
    <property type="project" value="TreeGrafter"/>
</dbReference>
<dbReference type="AlphaFoldDB" id="A0AAW9J7X2"/>
<dbReference type="InterPro" id="IPR018303">
    <property type="entry name" value="ATPase_P-typ_P_site"/>
</dbReference>
<keyword evidence="3" id="KW-0812">Transmembrane</keyword>
<dbReference type="Pfam" id="PF13246">
    <property type="entry name" value="Cation_ATPase"/>
    <property type="match status" value="1"/>
</dbReference>
<evidence type="ECO:0000313" key="7">
    <source>
        <dbReference type="Proteomes" id="UP001289066"/>
    </source>
</evidence>
<organism evidence="6 7">
    <name type="scientific">Clostridium perfringens</name>
    <dbReference type="NCBI Taxonomy" id="1502"/>
    <lineage>
        <taxon>Bacteria</taxon>
        <taxon>Bacillati</taxon>
        <taxon>Bacillota</taxon>
        <taxon>Clostridia</taxon>
        <taxon>Eubacteriales</taxon>
        <taxon>Clostridiaceae</taxon>
        <taxon>Clostridium</taxon>
    </lineage>
</organism>
<evidence type="ECO:0000256" key="5">
    <source>
        <dbReference type="ARBA" id="ARBA00023136"/>
    </source>
</evidence>
<dbReference type="EMBL" id="WNVG01001067">
    <property type="protein sequence ID" value="MDZ5034923.1"/>
    <property type="molecule type" value="Genomic_DNA"/>
</dbReference>
<dbReference type="GO" id="GO:0000166">
    <property type="term" value="F:nucleotide binding"/>
    <property type="evidence" value="ECO:0007669"/>
    <property type="project" value="InterPro"/>
</dbReference>
<protein>
    <submittedName>
        <fullName evidence="6">ATPase</fullName>
    </submittedName>
</protein>
<dbReference type="GO" id="GO:1902600">
    <property type="term" value="P:proton transmembrane transport"/>
    <property type="evidence" value="ECO:0007669"/>
    <property type="project" value="TreeGrafter"/>
</dbReference>
<feature type="non-terminal residue" evidence="6">
    <location>
        <position position="152"/>
    </location>
</feature>
<dbReference type="Proteomes" id="UP001289066">
    <property type="component" value="Unassembled WGS sequence"/>
</dbReference>
<dbReference type="GO" id="GO:0005886">
    <property type="term" value="C:plasma membrane"/>
    <property type="evidence" value="ECO:0007669"/>
    <property type="project" value="UniProtKB-SubCell"/>
</dbReference>
<dbReference type="SUPFAM" id="SSF81660">
    <property type="entry name" value="Metal cation-transporting ATPase, ATP-binding domain N"/>
    <property type="match status" value="1"/>
</dbReference>
<accession>A0AAW9J7X2</accession>
<comment type="caution">
    <text evidence="6">The sequence shown here is derived from an EMBL/GenBank/DDBJ whole genome shotgun (WGS) entry which is preliminary data.</text>
</comment>
<evidence type="ECO:0000256" key="4">
    <source>
        <dbReference type="ARBA" id="ARBA00022989"/>
    </source>
</evidence>
<keyword evidence="5" id="KW-0472">Membrane</keyword>
<dbReference type="InterPro" id="IPR023299">
    <property type="entry name" value="ATPase_P-typ_cyto_dom_N"/>
</dbReference>
<feature type="non-terminal residue" evidence="6">
    <location>
        <position position="1"/>
    </location>
</feature>
<keyword evidence="2" id="KW-1003">Cell membrane</keyword>
<dbReference type="Gene3D" id="3.40.1110.10">
    <property type="entry name" value="Calcium-transporting ATPase, cytoplasmic domain N"/>
    <property type="match status" value="1"/>
</dbReference>
<dbReference type="PANTHER" id="PTHR43294:SF21">
    <property type="entry name" value="CATION TRANSPORTING ATPASE"/>
    <property type="match status" value="1"/>
</dbReference>
<dbReference type="InterPro" id="IPR050510">
    <property type="entry name" value="Cation_transp_ATPase_P-type"/>
</dbReference>
<dbReference type="PANTHER" id="PTHR43294">
    <property type="entry name" value="SODIUM/POTASSIUM-TRANSPORTING ATPASE SUBUNIT ALPHA"/>
    <property type="match status" value="1"/>
</dbReference>
<dbReference type="PROSITE" id="PS00154">
    <property type="entry name" value="ATPASE_E1_E2"/>
    <property type="match status" value="1"/>
</dbReference>